<dbReference type="EMBL" id="AUZZ01003548">
    <property type="protein sequence ID" value="EQD56642.1"/>
    <property type="molecule type" value="Genomic_DNA"/>
</dbReference>
<reference evidence="7" key="2">
    <citation type="journal article" date="2014" name="ISME J.">
        <title>Microbial stratification in low pH oxic and suboxic macroscopic growths along an acid mine drainage.</title>
        <authorList>
            <person name="Mendez-Garcia C."/>
            <person name="Mesa V."/>
            <person name="Sprenger R.R."/>
            <person name="Richter M."/>
            <person name="Diez M.S."/>
            <person name="Solano J."/>
            <person name="Bargiela R."/>
            <person name="Golyshina O.V."/>
            <person name="Manteca A."/>
            <person name="Ramos J.L."/>
            <person name="Gallego J.R."/>
            <person name="Llorente I."/>
            <person name="Martins Dos Santos V.A."/>
            <person name="Jensen O.N."/>
            <person name="Pelaez A.I."/>
            <person name="Sanchez J."/>
            <person name="Ferrer M."/>
        </authorList>
    </citation>
    <scope>NUCLEOTIDE SEQUENCE</scope>
</reference>
<keyword evidence="1" id="KW-0001">2Fe-2S</keyword>
<evidence type="ECO:0000313" key="7">
    <source>
        <dbReference type="EMBL" id="EQD56642.1"/>
    </source>
</evidence>
<accession>T1AHI6</accession>
<feature type="non-terminal residue" evidence="7">
    <location>
        <position position="1"/>
    </location>
</feature>
<keyword evidence="5" id="KW-0812">Transmembrane</keyword>
<sequence>TDHPDLFFSSINIAILYKIAINVCLITMSRLVLHERNRPYMVKVGDQEIHLCACGLSNSKPYCDGSHKRTLDEGSELFVYDEQGRMKVTSFYKKVEGIQLRRIL</sequence>
<organism evidence="7">
    <name type="scientific">mine drainage metagenome</name>
    <dbReference type="NCBI Taxonomy" id="410659"/>
    <lineage>
        <taxon>unclassified sequences</taxon>
        <taxon>metagenomes</taxon>
        <taxon>ecological metagenomes</taxon>
    </lineage>
</organism>
<dbReference type="InterPro" id="IPR042216">
    <property type="entry name" value="MitoNEET_CISD"/>
</dbReference>
<feature type="transmembrane region" description="Helical" evidence="5">
    <location>
        <begin position="6"/>
        <end position="33"/>
    </location>
</feature>
<proteinExistence type="predicted"/>
<evidence type="ECO:0000256" key="3">
    <source>
        <dbReference type="ARBA" id="ARBA00023004"/>
    </source>
</evidence>
<dbReference type="GO" id="GO:0046872">
    <property type="term" value="F:metal ion binding"/>
    <property type="evidence" value="ECO:0007669"/>
    <property type="project" value="UniProtKB-KW"/>
</dbReference>
<dbReference type="Pfam" id="PF09360">
    <property type="entry name" value="zf-CDGSH"/>
    <property type="match status" value="1"/>
</dbReference>
<evidence type="ECO:0000256" key="1">
    <source>
        <dbReference type="ARBA" id="ARBA00022714"/>
    </source>
</evidence>
<name>T1AHI6_9ZZZZ</name>
<feature type="domain" description="Iron-binding zinc finger CDGSH type" evidence="6">
    <location>
        <begin position="37"/>
        <end position="73"/>
    </location>
</feature>
<dbReference type="GO" id="GO:0051537">
    <property type="term" value="F:2 iron, 2 sulfur cluster binding"/>
    <property type="evidence" value="ECO:0007669"/>
    <property type="project" value="UniProtKB-KW"/>
</dbReference>
<keyword evidence="5" id="KW-0472">Membrane</keyword>
<protein>
    <submittedName>
        <fullName evidence="7">Iron sulfur domain protein-containing, CDGSH-type domain protein</fullName>
    </submittedName>
</protein>
<dbReference type="AlphaFoldDB" id="T1AHI6"/>
<keyword evidence="4" id="KW-0411">Iron-sulfur</keyword>
<dbReference type="InterPro" id="IPR018967">
    <property type="entry name" value="FeS-contain_CDGSH-typ"/>
</dbReference>
<dbReference type="Gene3D" id="3.40.5.90">
    <property type="entry name" value="CDGSH iron-sulfur domain, mitoNEET-type"/>
    <property type="match status" value="1"/>
</dbReference>
<evidence type="ECO:0000256" key="4">
    <source>
        <dbReference type="ARBA" id="ARBA00023014"/>
    </source>
</evidence>
<gene>
    <name evidence="7" type="ORF">B2A_05156</name>
</gene>
<evidence type="ECO:0000256" key="2">
    <source>
        <dbReference type="ARBA" id="ARBA00022723"/>
    </source>
</evidence>
<reference evidence="7" key="1">
    <citation type="submission" date="2013-08" db="EMBL/GenBank/DDBJ databases">
        <authorList>
            <person name="Mendez C."/>
            <person name="Richter M."/>
            <person name="Ferrer M."/>
            <person name="Sanchez J."/>
        </authorList>
    </citation>
    <scope>NUCLEOTIDE SEQUENCE</scope>
</reference>
<dbReference type="SMART" id="SM00704">
    <property type="entry name" value="ZnF_CDGSH"/>
    <property type="match status" value="1"/>
</dbReference>
<dbReference type="GO" id="GO:0005737">
    <property type="term" value="C:cytoplasm"/>
    <property type="evidence" value="ECO:0007669"/>
    <property type="project" value="UniProtKB-ARBA"/>
</dbReference>
<comment type="caution">
    <text evidence="7">The sequence shown here is derived from an EMBL/GenBank/DDBJ whole genome shotgun (WGS) entry which is preliminary data.</text>
</comment>
<evidence type="ECO:0000256" key="5">
    <source>
        <dbReference type="SAM" id="Phobius"/>
    </source>
</evidence>
<keyword evidence="2" id="KW-0479">Metal-binding</keyword>
<keyword evidence="5" id="KW-1133">Transmembrane helix</keyword>
<keyword evidence="3" id="KW-0408">Iron</keyword>
<evidence type="ECO:0000259" key="6">
    <source>
        <dbReference type="SMART" id="SM00704"/>
    </source>
</evidence>